<dbReference type="OMA" id="FNQYQGS"/>
<dbReference type="Gene3D" id="3.40.50.1820">
    <property type="entry name" value="alpha/beta hydrolase"/>
    <property type="match status" value="1"/>
</dbReference>
<dbReference type="InParanoid" id="A0A0V0R7U7"/>
<dbReference type="PRINTS" id="PR00111">
    <property type="entry name" value="ABHYDROLASE"/>
</dbReference>
<proteinExistence type="inferred from homology"/>
<dbReference type="GO" id="GO:0052689">
    <property type="term" value="F:carboxylic ester hydrolase activity"/>
    <property type="evidence" value="ECO:0007669"/>
    <property type="project" value="TreeGrafter"/>
</dbReference>
<reference evidence="3 4" key="1">
    <citation type="journal article" date="2015" name="Sci. Rep.">
        <title>Genome of the facultative scuticociliatosis pathogen Pseudocohnilembus persalinus provides insight into its virulence through horizontal gene transfer.</title>
        <authorList>
            <person name="Xiong J."/>
            <person name="Wang G."/>
            <person name="Cheng J."/>
            <person name="Tian M."/>
            <person name="Pan X."/>
            <person name="Warren A."/>
            <person name="Jiang C."/>
            <person name="Yuan D."/>
            <person name="Miao W."/>
        </authorList>
    </citation>
    <scope>NUCLEOTIDE SEQUENCE [LARGE SCALE GENOMIC DNA]</scope>
    <source>
        <strain evidence="3">36N120E</strain>
    </source>
</reference>
<protein>
    <recommendedName>
        <fullName evidence="2">AB hydrolase-1 domain-containing protein</fullName>
    </recommendedName>
</protein>
<dbReference type="GO" id="GO:0006654">
    <property type="term" value="P:phosphatidic acid biosynthetic process"/>
    <property type="evidence" value="ECO:0007669"/>
    <property type="project" value="TreeGrafter"/>
</dbReference>
<dbReference type="Proteomes" id="UP000054937">
    <property type="component" value="Unassembled WGS sequence"/>
</dbReference>
<dbReference type="AlphaFoldDB" id="A0A0V0R7U7"/>
<evidence type="ECO:0000256" key="1">
    <source>
        <dbReference type="ARBA" id="ARBA00038097"/>
    </source>
</evidence>
<dbReference type="PANTHER" id="PTHR42886">
    <property type="entry name" value="RE40534P-RELATED"/>
    <property type="match status" value="1"/>
</dbReference>
<dbReference type="PANTHER" id="PTHR42886:SF29">
    <property type="entry name" value="PUMMELIG, ISOFORM A"/>
    <property type="match status" value="1"/>
</dbReference>
<dbReference type="EMBL" id="LDAU01000025">
    <property type="protein sequence ID" value="KRX10555.1"/>
    <property type="molecule type" value="Genomic_DNA"/>
</dbReference>
<dbReference type="GO" id="GO:0042171">
    <property type="term" value="F:lysophosphatidic acid acyltransferase activity"/>
    <property type="evidence" value="ECO:0007669"/>
    <property type="project" value="TreeGrafter"/>
</dbReference>
<dbReference type="SUPFAM" id="SSF53474">
    <property type="entry name" value="alpha/beta-Hydrolases"/>
    <property type="match status" value="1"/>
</dbReference>
<dbReference type="InterPro" id="IPR029058">
    <property type="entry name" value="AB_hydrolase_fold"/>
</dbReference>
<evidence type="ECO:0000313" key="4">
    <source>
        <dbReference type="Proteomes" id="UP000054937"/>
    </source>
</evidence>
<comment type="caution">
    <text evidence="3">The sequence shown here is derived from an EMBL/GenBank/DDBJ whole genome shotgun (WGS) entry which is preliminary data.</text>
</comment>
<organism evidence="3 4">
    <name type="scientific">Pseudocohnilembus persalinus</name>
    <name type="common">Ciliate</name>
    <dbReference type="NCBI Taxonomy" id="266149"/>
    <lineage>
        <taxon>Eukaryota</taxon>
        <taxon>Sar</taxon>
        <taxon>Alveolata</taxon>
        <taxon>Ciliophora</taxon>
        <taxon>Intramacronucleata</taxon>
        <taxon>Oligohymenophorea</taxon>
        <taxon>Scuticociliatia</taxon>
        <taxon>Philasterida</taxon>
        <taxon>Pseudocohnilembidae</taxon>
        <taxon>Pseudocohnilembus</taxon>
    </lineage>
</organism>
<dbReference type="GO" id="GO:0055088">
    <property type="term" value="P:lipid homeostasis"/>
    <property type="evidence" value="ECO:0007669"/>
    <property type="project" value="TreeGrafter"/>
</dbReference>
<dbReference type="OrthoDB" id="430332at2759"/>
<sequence>MILINNNESKDIQNNNIENNDIRKNIGQKKKNKRENLVLLHGFLASSMLYSKCFSKLSEKYDIYAIDLLGMGLSSRPDFEISSVQECIAFFVDSIELLRQKLGLKKFYLVGHSFGGYIASNYTLRHSEIVQKLFLISPIGIRKRSAQENWQDEKKMIMSANWKNKLYFIFMHIMWKYRILPMQIYQSCNVVGDFLLKKYFQRRFNFGQRERDMWTHLFTYYSYQKISSEKSIYKMFFYPNLTAYCSVQEQIEDLLANNQDHQIQNIPINFFYGDIDWMPQEGAYNLLNNKKLNVSIYTIQRAGHQVIMDNPEQISNFICSL</sequence>
<feature type="domain" description="AB hydrolase-1" evidence="2">
    <location>
        <begin position="37"/>
        <end position="141"/>
    </location>
</feature>
<gene>
    <name evidence="3" type="ORF">PPERSA_05375</name>
</gene>
<name>A0A0V0R7U7_PSEPJ</name>
<evidence type="ECO:0000259" key="2">
    <source>
        <dbReference type="Pfam" id="PF00561"/>
    </source>
</evidence>
<evidence type="ECO:0000313" key="3">
    <source>
        <dbReference type="EMBL" id="KRX10555.1"/>
    </source>
</evidence>
<dbReference type="Pfam" id="PF00561">
    <property type="entry name" value="Abhydrolase_1"/>
    <property type="match status" value="1"/>
</dbReference>
<dbReference type="InterPro" id="IPR000073">
    <property type="entry name" value="AB_hydrolase_1"/>
</dbReference>
<accession>A0A0V0R7U7</accession>
<comment type="similarity">
    <text evidence="1">Belongs to the peptidase S33 family. ABHD4/ABHD5 subfamily.</text>
</comment>
<keyword evidence="4" id="KW-1185">Reference proteome</keyword>